<dbReference type="PANTHER" id="PTHR30575">
    <property type="entry name" value="PEPTIDASE M20"/>
    <property type="match status" value="1"/>
</dbReference>
<reference evidence="1 2" key="1">
    <citation type="journal article" date="2020" name="ISME J.">
        <title>Uncovering the hidden diversity of litter-decomposition mechanisms in mushroom-forming fungi.</title>
        <authorList>
            <person name="Floudas D."/>
            <person name="Bentzer J."/>
            <person name="Ahren D."/>
            <person name="Johansson T."/>
            <person name="Persson P."/>
            <person name="Tunlid A."/>
        </authorList>
    </citation>
    <scope>NUCLEOTIDE SEQUENCE [LARGE SCALE GENOMIC DNA]</scope>
    <source>
        <strain evidence="1 2">CBS 406.79</strain>
    </source>
</reference>
<dbReference type="OrthoDB" id="6119954at2759"/>
<evidence type="ECO:0000313" key="1">
    <source>
        <dbReference type="EMBL" id="KAF5387293.1"/>
    </source>
</evidence>
<dbReference type="SUPFAM" id="SSF53187">
    <property type="entry name" value="Zn-dependent exopeptidases"/>
    <property type="match status" value="1"/>
</dbReference>
<dbReference type="Gene3D" id="3.40.630.10">
    <property type="entry name" value="Zn peptidases"/>
    <property type="match status" value="2"/>
</dbReference>
<accession>A0A8H5MAW7</accession>
<dbReference type="InterPro" id="IPR052030">
    <property type="entry name" value="Peptidase_M20/M20A_hydrolases"/>
</dbReference>
<dbReference type="EMBL" id="JAACJN010000033">
    <property type="protein sequence ID" value="KAF5387293.1"/>
    <property type="molecule type" value="Genomic_DNA"/>
</dbReference>
<gene>
    <name evidence="1" type="ORF">D9757_005801</name>
</gene>
<name>A0A8H5MAW7_9AGAR</name>
<organism evidence="1 2">
    <name type="scientific">Collybiopsis confluens</name>
    <dbReference type="NCBI Taxonomy" id="2823264"/>
    <lineage>
        <taxon>Eukaryota</taxon>
        <taxon>Fungi</taxon>
        <taxon>Dikarya</taxon>
        <taxon>Basidiomycota</taxon>
        <taxon>Agaricomycotina</taxon>
        <taxon>Agaricomycetes</taxon>
        <taxon>Agaricomycetidae</taxon>
        <taxon>Agaricales</taxon>
        <taxon>Marasmiineae</taxon>
        <taxon>Omphalotaceae</taxon>
        <taxon>Collybiopsis</taxon>
    </lineage>
</organism>
<proteinExistence type="predicted"/>
<protein>
    <submittedName>
        <fullName evidence="1">Uncharacterized protein</fullName>
    </submittedName>
</protein>
<dbReference type="PANTHER" id="PTHR30575:SF0">
    <property type="entry name" value="XAA-ARG DIPEPTIDASE"/>
    <property type="match status" value="1"/>
</dbReference>
<keyword evidence="2" id="KW-1185">Reference proteome</keyword>
<comment type="caution">
    <text evidence="1">The sequence shown here is derived from an EMBL/GenBank/DDBJ whole genome shotgun (WGS) entry which is preliminary data.</text>
</comment>
<evidence type="ECO:0000313" key="2">
    <source>
        <dbReference type="Proteomes" id="UP000518752"/>
    </source>
</evidence>
<dbReference type="AlphaFoldDB" id="A0A8H5MAW7"/>
<dbReference type="Proteomes" id="UP000518752">
    <property type="component" value="Unassembled WGS sequence"/>
</dbReference>
<dbReference type="GO" id="GO:0016805">
    <property type="term" value="F:dipeptidase activity"/>
    <property type="evidence" value="ECO:0007669"/>
    <property type="project" value="TreeGrafter"/>
</dbReference>
<sequence>MVTDHPETRFQERYARDALTSFMISHGFKVTSGYLGLETAWRAEYVHGSGGKVALKVALETHNIPGKIILLGTPAEEEGGGKIILLERGGYEEMDFCVMSHPGPGPLNSFAIGSTIAMQTFQVEYIGQSSLTSSRTHSAHAGGAPWYDIDQSSTALNTDSRYREGKVG</sequence>